<proteinExistence type="predicted"/>
<organism evidence="2 3">
    <name type="scientific">Paeniglutamicibacter cryotolerans</name>
    <dbReference type="NCBI Taxonomy" id="670079"/>
    <lineage>
        <taxon>Bacteria</taxon>
        <taxon>Bacillati</taxon>
        <taxon>Actinomycetota</taxon>
        <taxon>Actinomycetes</taxon>
        <taxon>Micrococcales</taxon>
        <taxon>Micrococcaceae</taxon>
        <taxon>Paeniglutamicibacter</taxon>
    </lineage>
</organism>
<accession>A0A839QL44</accession>
<dbReference type="RefSeq" id="WP_183512094.1">
    <property type="nucleotide sequence ID" value="NZ_BAABGK010000039.1"/>
</dbReference>
<dbReference type="Proteomes" id="UP000523000">
    <property type="component" value="Unassembled WGS sequence"/>
</dbReference>
<sequence>MRQAPASKKPQDRYETALLGLVAYRELSAFERLSSDARFSPTLVDRESLARLAVAEFGHYELVREHIAAKGLDIQETMEPFIESIDALHERTKPGDWYESLIKAYVIDEVSADFYRAISQQLGDEARTLVASVQTSEQQTGWLRERLRLSLCDDPRLASRLALWGRRLLGEALTQARSIGEQYDYWGAADAVAHNDSTQPMTALFAHLVENHSRRMSALGLTA</sequence>
<dbReference type="InterPro" id="IPR009078">
    <property type="entry name" value="Ferritin-like_SF"/>
</dbReference>
<keyword evidence="3" id="KW-1185">Reference proteome</keyword>
<dbReference type="Pfam" id="PF13794">
    <property type="entry name" value="MiaE_2"/>
    <property type="match status" value="1"/>
</dbReference>
<reference evidence="2 3" key="1">
    <citation type="submission" date="2020-08" db="EMBL/GenBank/DDBJ databases">
        <title>Sequencing the genomes of 1000 actinobacteria strains.</title>
        <authorList>
            <person name="Klenk H.-P."/>
        </authorList>
    </citation>
    <scope>NUCLEOTIDE SEQUENCE [LARGE SCALE GENOMIC DNA]</scope>
    <source>
        <strain evidence="2 3">DSM 22826</strain>
    </source>
</reference>
<dbReference type="InterPro" id="IPR059125">
    <property type="entry name" value="Ferritin_actino"/>
</dbReference>
<gene>
    <name evidence="2" type="ORF">E9229_002777</name>
</gene>
<dbReference type="CDD" id="cd00657">
    <property type="entry name" value="Ferritin_like"/>
    <property type="match status" value="1"/>
</dbReference>
<dbReference type="Gene3D" id="1.20.1260.10">
    <property type="match status" value="1"/>
</dbReference>
<evidence type="ECO:0000313" key="2">
    <source>
        <dbReference type="EMBL" id="MBB2996530.1"/>
    </source>
</evidence>
<dbReference type="SUPFAM" id="SSF47240">
    <property type="entry name" value="Ferritin-like"/>
    <property type="match status" value="1"/>
</dbReference>
<evidence type="ECO:0000259" key="1">
    <source>
        <dbReference type="Pfam" id="PF13794"/>
    </source>
</evidence>
<dbReference type="AlphaFoldDB" id="A0A839QL44"/>
<dbReference type="InterPro" id="IPR012347">
    <property type="entry name" value="Ferritin-like"/>
</dbReference>
<name>A0A839QL44_9MICC</name>
<protein>
    <recommendedName>
        <fullName evidence="1">Ferritin-like domain-containing protein</fullName>
    </recommendedName>
</protein>
<dbReference type="EMBL" id="JACHVS010000002">
    <property type="protein sequence ID" value="MBB2996530.1"/>
    <property type="molecule type" value="Genomic_DNA"/>
</dbReference>
<evidence type="ECO:0000313" key="3">
    <source>
        <dbReference type="Proteomes" id="UP000523000"/>
    </source>
</evidence>
<comment type="caution">
    <text evidence="2">The sequence shown here is derived from an EMBL/GenBank/DDBJ whole genome shotgun (WGS) entry which is preliminary data.</text>
</comment>
<feature type="domain" description="Ferritin-like" evidence="1">
    <location>
        <begin position="16"/>
        <end position="184"/>
    </location>
</feature>